<dbReference type="STRING" id="1244108.SAMN05444004_13114"/>
<dbReference type="EMBL" id="FNPX01000031">
    <property type="protein sequence ID" value="SDZ60829.1"/>
    <property type="molecule type" value="Genomic_DNA"/>
</dbReference>
<dbReference type="InterPro" id="IPR023846">
    <property type="entry name" value="CHP04042_MSMEG0570"/>
</dbReference>
<name>A0A1H3UGQ2_9RHOB</name>
<sequence length="92" mass="10396">MPETRFRILWPDGLEEDCYSPSTVIHDHLTAGQTYRVDDFDTRSRIALDLAARRIEAKHGFRCSSADAQAAKLASAIARYKPEETVICLSIR</sequence>
<evidence type="ECO:0000313" key="1">
    <source>
        <dbReference type="EMBL" id="SDZ60829.1"/>
    </source>
</evidence>
<proteinExistence type="predicted"/>
<evidence type="ECO:0000313" key="2">
    <source>
        <dbReference type="Proteomes" id="UP000198914"/>
    </source>
</evidence>
<dbReference type="OrthoDB" id="195104at2"/>
<dbReference type="NCBIfam" id="TIGR04042">
    <property type="entry name" value="MSMEG_0570_fam"/>
    <property type="match status" value="1"/>
</dbReference>
<dbReference type="RefSeq" id="WP_092647925.1">
    <property type="nucleotide sequence ID" value="NZ_FNPX01000031.1"/>
</dbReference>
<dbReference type="AlphaFoldDB" id="A0A1H3UGQ2"/>
<accession>A0A1H3UGQ2</accession>
<keyword evidence="2" id="KW-1185">Reference proteome</keyword>
<gene>
    <name evidence="1" type="ORF">SAMN05444004_13114</name>
</gene>
<dbReference type="Proteomes" id="UP000198914">
    <property type="component" value="Unassembled WGS sequence"/>
</dbReference>
<reference evidence="2" key="1">
    <citation type="submission" date="2016-10" db="EMBL/GenBank/DDBJ databases">
        <authorList>
            <person name="Varghese N."/>
            <person name="Submissions S."/>
        </authorList>
    </citation>
    <scope>NUCLEOTIDE SEQUENCE [LARGE SCALE GENOMIC DNA]</scope>
    <source>
        <strain evidence="2">DSM 100420</strain>
    </source>
</reference>
<organism evidence="1 2">
    <name type="scientific">Jannaschia faecimaris</name>
    <dbReference type="NCBI Taxonomy" id="1244108"/>
    <lineage>
        <taxon>Bacteria</taxon>
        <taxon>Pseudomonadati</taxon>
        <taxon>Pseudomonadota</taxon>
        <taxon>Alphaproteobacteria</taxon>
        <taxon>Rhodobacterales</taxon>
        <taxon>Roseobacteraceae</taxon>
        <taxon>Jannaschia</taxon>
    </lineage>
</organism>
<protein>
    <submittedName>
        <fullName evidence="1">MSMEG_0570 family protein</fullName>
    </submittedName>
</protein>